<evidence type="ECO:0000256" key="1">
    <source>
        <dbReference type="SAM" id="MobiDB-lite"/>
    </source>
</evidence>
<proteinExistence type="predicted"/>
<reference evidence="2 3" key="1">
    <citation type="submission" date="2016-10" db="EMBL/GenBank/DDBJ databases">
        <title>The genome sequence of Colletotrichum fioriniae PJ7.</title>
        <authorList>
            <person name="Baroncelli R."/>
        </authorList>
    </citation>
    <scope>NUCLEOTIDE SEQUENCE [LARGE SCALE GENOMIC DNA]</scope>
    <source>
        <strain evidence="2">Col 31</strain>
    </source>
</reference>
<evidence type="ECO:0000313" key="2">
    <source>
        <dbReference type="EMBL" id="KAK1467493.1"/>
    </source>
</evidence>
<name>A0AAI9Y127_9PEZI</name>
<protein>
    <submittedName>
        <fullName evidence="2">Uncharacterized protein</fullName>
    </submittedName>
</protein>
<sequence length="190" mass="20950">MELTTQDCDEIHEKAWTDPGAARSSCVSHGLAPSKRPTGRTLTHHTLTFCTHLHSAAAIASCEAWGTCLSSERMPLMTMMLLGTGTHWRLPFSLLSWLLESWSGIVQLHRNSFSDNPVIRQWVNSIAFTPLQHVPSRLIHPQSQLSVAPLLPRTMPRFPSGAAGITRPKAASRFVSVGSPPNKIARIKQQ</sequence>
<feature type="region of interest" description="Disordered" evidence="1">
    <location>
        <begin position="20"/>
        <end position="39"/>
    </location>
</feature>
<dbReference type="EMBL" id="MLGG01000002">
    <property type="protein sequence ID" value="KAK1467493.1"/>
    <property type="molecule type" value="Genomic_DNA"/>
</dbReference>
<keyword evidence="3" id="KW-1185">Reference proteome</keyword>
<organism evidence="2 3">
    <name type="scientific">Colletotrichum melonis</name>
    <dbReference type="NCBI Taxonomy" id="1209925"/>
    <lineage>
        <taxon>Eukaryota</taxon>
        <taxon>Fungi</taxon>
        <taxon>Dikarya</taxon>
        <taxon>Ascomycota</taxon>
        <taxon>Pezizomycotina</taxon>
        <taxon>Sordariomycetes</taxon>
        <taxon>Hypocreomycetidae</taxon>
        <taxon>Glomerellales</taxon>
        <taxon>Glomerellaceae</taxon>
        <taxon>Colletotrichum</taxon>
        <taxon>Colletotrichum acutatum species complex</taxon>
    </lineage>
</organism>
<comment type="caution">
    <text evidence="2">The sequence shown here is derived from an EMBL/GenBank/DDBJ whole genome shotgun (WGS) entry which is preliminary data.</text>
</comment>
<evidence type="ECO:0000313" key="3">
    <source>
        <dbReference type="Proteomes" id="UP001239795"/>
    </source>
</evidence>
<accession>A0AAI9Y127</accession>
<gene>
    <name evidence="2" type="ORF">CMEL01_11486</name>
</gene>
<dbReference type="Proteomes" id="UP001239795">
    <property type="component" value="Unassembled WGS sequence"/>
</dbReference>
<dbReference type="AlphaFoldDB" id="A0AAI9Y127"/>